<protein>
    <recommendedName>
        <fullName evidence="2">tRNA-binding domain-containing protein</fullName>
    </recommendedName>
</protein>
<dbReference type="SUPFAM" id="SSF50249">
    <property type="entry name" value="Nucleic acid-binding proteins"/>
    <property type="match status" value="1"/>
</dbReference>
<evidence type="ECO:0000313" key="1">
    <source>
        <dbReference type="EMBL" id="SVA62995.1"/>
    </source>
</evidence>
<sequence>MIGIEECNKMDLRVGTIEQAEEFPDAKQPAYKLYINFGEIGNKWSSAQITKNYSIEDLCG</sequence>
<dbReference type="Gene3D" id="2.40.50.140">
    <property type="entry name" value="Nucleic acid-binding proteins"/>
    <property type="match status" value="1"/>
</dbReference>
<evidence type="ECO:0008006" key="2">
    <source>
        <dbReference type="Google" id="ProtNLM"/>
    </source>
</evidence>
<dbReference type="EMBL" id="UINC01014843">
    <property type="protein sequence ID" value="SVA62995.1"/>
    <property type="molecule type" value="Genomic_DNA"/>
</dbReference>
<gene>
    <name evidence="1" type="ORF">METZ01_LOCUS115849</name>
</gene>
<proteinExistence type="predicted"/>
<name>A0A381XE23_9ZZZZ</name>
<organism evidence="1">
    <name type="scientific">marine metagenome</name>
    <dbReference type="NCBI Taxonomy" id="408172"/>
    <lineage>
        <taxon>unclassified sequences</taxon>
        <taxon>metagenomes</taxon>
        <taxon>ecological metagenomes</taxon>
    </lineage>
</organism>
<dbReference type="InterPro" id="IPR012340">
    <property type="entry name" value="NA-bd_OB-fold"/>
</dbReference>
<dbReference type="AlphaFoldDB" id="A0A381XE23"/>
<feature type="non-terminal residue" evidence="1">
    <location>
        <position position="60"/>
    </location>
</feature>
<reference evidence="1" key="1">
    <citation type="submission" date="2018-05" db="EMBL/GenBank/DDBJ databases">
        <authorList>
            <person name="Lanie J.A."/>
            <person name="Ng W.-L."/>
            <person name="Kazmierczak K.M."/>
            <person name="Andrzejewski T.M."/>
            <person name="Davidsen T.M."/>
            <person name="Wayne K.J."/>
            <person name="Tettelin H."/>
            <person name="Glass J.I."/>
            <person name="Rusch D."/>
            <person name="Podicherti R."/>
            <person name="Tsui H.-C.T."/>
            <person name="Winkler M.E."/>
        </authorList>
    </citation>
    <scope>NUCLEOTIDE SEQUENCE</scope>
</reference>
<accession>A0A381XE23</accession>